<evidence type="ECO:0000313" key="2">
    <source>
        <dbReference type="EMBL" id="CAI0628600.1"/>
    </source>
</evidence>
<feature type="compositionally biased region" description="Basic residues" evidence="1">
    <location>
        <begin position="1"/>
        <end position="18"/>
    </location>
</feature>
<dbReference type="PANTHER" id="PTHR48205:SF1">
    <property type="entry name" value="OS01G0742766 PROTEIN"/>
    <property type="match status" value="1"/>
</dbReference>
<comment type="caution">
    <text evidence="2">The sequence shown here is derived from an EMBL/GenBank/DDBJ whole genome shotgun (WGS) entry which is preliminary data.</text>
</comment>
<reference evidence="2" key="1">
    <citation type="submission" date="2022-08" db="EMBL/GenBank/DDBJ databases">
        <authorList>
            <person name="Gutierrez-Valencia J."/>
        </authorList>
    </citation>
    <scope>NUCLEOTIDE SEQUENCE</scope>
</reference>
<feature type="region of interest" description="Disordered" evidence="1">
    <location>
        <begin position="1"/>
        <end position="50"/>
    </location>
</feature>
<feature type="compositionally biased region" description="Low complexity" evidence="1">
    <location>
        <begin position="36"/>
        <end position="50"/>
    </location>
</feature>
<accession>A0AAV0S7T8</accession>
<dbReference type="PANTHER" id="PTHR48205">
    <property type="entry name" value="OS01G0742766 PROTEIN"/>
    <property type="match status" value="1"/>
</dbReference>
<proteinExistence type="predicted"/>
<dbReference type="Proteomes" id="UP001154282">
    <property type="component" value="Unassembled WGS sequence"/>
</dbReference>
<keyword evidence="3" id="KW-1185">Reference proteome</keyword>
<name>A0AAV0S7T8_9ROSI</name>
<sequence length="98" mass="10403">MEPEKKKRKFKPPPHKSKTAASSAGPKTAAEEAATIRSGSGVGISSSSRVDPWIEQGKTMAVSQAQKDGCTGNYRIMDSPFGNFLLPVLPTRAELLSG</sequence>
<evidence type="ECO:0000313" key="3">
    <source>
        <dbReference type="Proteomes" id="UP001154282"/>
    </source>
</evidence>
<evidence type="ECO:0000256" key="1">
    <source>
        <dbReference type="SAM" id="MobiDB-lite"/>
    </source>
</evidence>
<protein>
    <submittedName>
        <fullName evidence="2">Uncharacterized protein</fullName>
    </submittedName>
</protein>
<dbReference type="AlphaFoldDB" id="A0AAV0S7T8"/>
<dbReference type="EMBL" id="CAMGYJ010000011">
    <property type="protein sequence ID" value="CAI0628600.1"/>
    <property type="molecule type" value="Genomic_DNA"/>
</dbReference>
<gene>
    <name evidence="2" type="ORF">LITE_LOCUS51697</name>
</gene>
<organism evidence="2 3">
    <name type="scientific">Linum tenue</name>
    <dbReference type="NCBI Taxonomy" id="586396"/>
    <lineage>
        <taxon>Eukaryota</taxon>
        <taxon>Viridiplantae</taxon>
        <taxon>Streptophyta</taxon>
        <taxon>Embryophyta</taxon>
        <taxon>Tracheophyta</taxon>
        <taxon>Spermatophyta</taxon>
        <taxon>Magnoliopsida</taxon>
        <taxon>eudicotyledons</taxon>
        <taxon>Gunneridae</taxon>
        <taxon>Pentapetalae</taxon>
        <taxon>rosids</taxon>
        <taxon>fabids</taxon>
        <taxon>Malpighiales</taxon>
        <taxon>Linaceae</taxon>
        <taxon>Linum</taxon>
    </lineage>
</organism>